<evidence type="ECO:0000259" key="1">
    <source>
        <dbReference type="PROSITE" id="PS50213"/>
    </source>
</evidence>
<reference evidence="2 3" key="1">
    <citation type="submission" date="2022-12" db="EMBL/GenBank/DDBJ databases">
        <title>Chromosome-level genome of Tegillarca granosa.</title>
        <authorList>
            <person name="Kim J."/>
        </authorList>
    </citation>
    <scope>NUCLEOTIDE SEQUENCE [LARGE SCALE GENOMIC DNA]</scope>
    <source>
        <strain evidence="2">Teg-2019</strain>
        <tissue evidence="2">Adductor muscle</tissue>
    </source>
</reference>
<feature type="domain" description="FAS1" evidence="1">
    <location>
        <begin position="189"/>
        <end position="320"/>
    </location>
</feature>
<dbReference type="EMBL" id="JARBDR010000918">
    <property type="protein sequence ID" value="KAJ8301988.1"/>
    <property type="molecule type" value="Genomic_DNA"/>
</dbReference>
<proteinExistence type="predicted"/>
<organism evidence="2 3">
    <name type="scientific">Tegillarca granosa</name>
    <name type="common">Malaysian cockle</name>
    <name type="synonym">Anadara granosa</name>
    <dbReference type="NCBI Taxonomy" id="220873"/>
    <lineage>
        <taxon>Eukaryota</taxon>
        <taxon>Metazoa</taxon>
        <taxon>Spiralia</taxon>
        <taxon>Lophotrochozoa</taxon>
        <taxon>Mollusca</taxon>
        <taxon>Bivalvia</taxon>
        <taxon>Autobranchia</taxon>
        <taxon>Pteriomorphia</taxon>
        <taxon>Arcoida</taxon>
        <taxon>Arcoidea</taxon>
        <taxon>Arcidae</taxon>
        <taxon>Tegillarca</taxon>
    </lineage>
</organism>
<dbReference type="PANTHER" id="PTHR10900">
    <property type="entry name" value="PERIOSTIN-RELATED"/>
    <property type="match status" value="1"/>
</dbReference>
<dbReference type="Gene3D" id="2.30.180.10">
    <property type="entry name" value="FAS1 domain"/>
    <property type="match status" value="4"/>
</dbReference>
<accession>A0ABQ9E9H3</accession>
<feature type="domain" description="FAS1" evidence="1">
    <location>
        <begin position="48"/>
        <end position="181"/>
    </location>
</feature>
<sequence length="612" mass="66821">MYVHTVQLSKMKTWKSVSVSCVIVATLFITIECSWLEHLDLAHGLKTAGDNLPALAKKEGEEKLVEALTRTHLTDTLSGTGPFTLFGPNDESFGRLPDAIIHYLKQNVTAMAEVLKYHVIAGKSVYSSQLSNNLLVDSYFGPKIRINIYNNGAIITASGRRVIKANVNASNGVLHEIEGMMLPPVGDIVQTLSVKGLMRKIFLTFLKAVAATDLKKTLKGKGPLTVFAPTSKAFKKLDPAFLDKLLKNKTELQSVLEYHVVAAAAYSVGLSEGTVKTLNGQTLKIDIDPVFEEITVNNARIEYPDITTTNGVIHVIDTVLIPPMSMSQSIYDAVDNRLKYKPLFEILRPFTLFGPTNSAFNKIPKWVLKYLSKNITALGNLLKYHVASGAVLSNQLKNNQLVPSLNGQNIRINIYKNGKVITASGASVVKADVEASNGVLHEIDSVMMPPFGNIVQTAKAVRKLFILVQLVRYGGLTSALSADGPFTLFAPTNSAFLKLGYKTLVKLLLNKDQLIDILKYHVIPDVYFSAGLSSGDVDTLNGKSVKIAVNSKGVMVNNAKVLFADLNTNNGVIHIIDKVLLPPKTNLIGRSRNFKIVTGNENSNILNALRLR</sequence>
<dbReference type="PANTHER" id="PTHR10900:SF77">
    <property type="entry name" value="FI19380P1"/>
    <property type="match status" value="1"/>
</dbReference>
<dbReference type="InterPro" id="IPR000782">
    <property type="entry name" value="FAS1_domain"/>
</dbReference>
<dbReference type="SUPFAM" id="SSF82153">
    <property type="entry name" value="FAS1 domain"/>
    <property type="match status" value="4"/>
</dbReference>
<dbReference type="Proteomes" id="UP001217089">
    <property type="component" value="Unassembled WGS sequence"/>
</dbReference>
<gene>
    <name evidence="2" type="ORF">KUTeg_020975</name>
</gene>
<evidence type="ECO:0000313" key="3">
    <source>
        <dbReference type="Proteomes" id="UP001217089"/>
    </source>
</evidence>
<dbReference type="PROSITE" id="PS50213">
    <property type="entry name" value="FAS1"/>
    <property type="match status" value="4"/>
</dbReference>
<protein>
    <recommendedName>
        <fullName evidence="1">FAS1 domain-containing protein</fullName>
    </recommendedName>
</protein>
<evidence type="ECO:0000313" key="2">
    <source>
        <dbReference type="EMBL" id="KAJ8301988.1"/>
    </source>
</evidence>
<comment type="caution">
    <text evidence="2">The sequence shown here is derived from an EMBL/GenBank/DDBJ whole genome shotgun (WGS) entry which is preliminary data.</text>
</comment>
<dbReference type="Pfam" id="PF02469">
    <property type="entry name" value="Fasciclin"/>
    <property type="match status" value="4"/>
</dbReference>
<feature type="domain" description="FAS1" evidence="1">
    <location>
        <begin position="318"/>
        <end position="447"/>
    </location>
</feature>
<feature type="domain" description="FAS1" evidence="1">
    <location>
        <begin position="451"/>
        <end position="580"/>
    </location>
</feature>
<dbReference type="InterPro" id="IPR036378">
    <property type="entry name" value="FAS1_dom_sf"/>
</dbReference>
<dbReference type="InterPro" id="IPR050904">
    <property type="entry name" value="Adhesion/Biosynth-related"/>
</dbReference>
<name>A0ABQ9E9H3_TEGGR</name>
<dbReference type="SMART" id="SM00554">
    <property type="entry name" value="FAS1"/>
    <property type="match status" value="4"/>
</dbReference>
<keyword evidence="3" id="KW-1185">Reference proteome</keyword>